<dbReference type="InterPro" id="IPR008334">
    <property type="entry name" value="5'-Nucleotdase_C"/>
</dbReference>
<dbReference type="PANTHER" id="PTHR11575:SF24">
    <property type="entry name" value="5'-NUCLEOTIDASE"/>
    <property type="match status" value="1"/>
</dbReference>
<dbReference type="InterPro" id="IPR004843">
    <property type="entry name" value="Calcineurin-like_PHP"/>
</dbReference>
<dbReference type="GO" id="GO:0008253">
    <property type="term" value="F:5'-nucleotidase activity"/>
    <property type="evidence" value="ECO:0007669"/>
    <property type="project" value="TreeGrafter"/>
</dbReference>
<evidence type="ECO:0000256" key="2">
    <source>
        <dbReference type="RuleBase" id="RU362119"/>
    </source>
</evidence>
<keyword evidence="6" id="KW-1185">Reference proteome</keyword>
<dbReference type="GO" id="GO:0030288">
    <property type="term" value="C:outer membrane-bounded periplasmic space"/>
    <property type="evidence" value="ECO:0007669"/>
    <property type="project" value="TreeGrafter"/>
</dbReference>
<comment type="caution">
    <text evidence="5">The sequence shown here is derived from an EMBL/GenBank/DDBJ whole genome shotgun (WGS) entry which is preliminary data.</text>
</comment>
<feature type="domain" description="5'-Nucleotidase C-terminal" evidence="4">
    <location>
        <begin position="409"/>
        <end position="553"/>
    </location>
</feature>
<sequence>MITSKTKRFAALILATCTMSACAANPDVNSASPSAAMVAPVEVKIIGLNDFHGNIEPIRRPIRFTDNDGEQQQVYAAGAAYLTTAVETYRAKTEHSLTIAAGDLIGGSPLASSIFLDEPSIGAMNRLGLDFNAVGNHEFDRGWKELRRIQEGGCEKHTLRTPCAVEDPYPGAEFKFLAANVIMPDGDTLFPGHGMKTFGTGDSAVTVGIIGLTLKETPTLVTPSGVAGLDFIDEAKAINDLIPVLEADGADAIVVTIHQGLTTRVGYNDKSCGGVDGPLLDILAKLDPKVDVVISGHTHRSYVCDYSAIDPARDFLVTSAGYGGSMLTDITMMIDPVSGEVTAKLADNVIIQSVGTDRDGNAAIPNPDFVQFVPDPEVAAYVELYVNASREAATRPVGKISGEARDPGPPTEETALGNLIADAQLFATREAGAQIAFMNNSGIRTSLIPQTDGTISYGDIYTVQPFGNTLITKSFTGAQLLALLEQQFDDEGFVQTFSPSKGFAMVWDNNRAIGDRVVSATLDGEAIDPAATYRVTMNSFLAAGGDSFTVFKDGTDVVTGPTDLDGMEAYLNTADVIQLPELGRVKTIQAVLPD</sequence>
<dbReference type="Proteomes" id="UP000561181">
    <property type="component" value="Unassembled WGS sequence"/>
</dbReference>
<dbReference type="SUPFAM" id="SSF56300">
    <property type="entry name" value="Metallo-dependent phosphatases"/>
    <property type="match status" value="1"/>
</dbReference>
<dbReference type="Gene3D" id="3.90.780.10">
    <property type="entry name" value="5'-Nucleotidase, C-terminal domain"/>
    <property type="match status" value="1"/>
</dbReference>
<dbReference type="Pfam" id="PF02872">
    <property type="entry name" value="5_nucleotid_C"/>
    <property type="match status" value="1"/>
</dbReference>
<gene>
    <name evidence="5" type="ORF">HKD42_10085</name>
</gene>
<feature type="chain" id="PRO_5033108020" evidence="2">
    <location>
        <begin position="24"/>
        <end position="594"/>
    </location>
</feature>
<dbReference type="Gene3D" id="3.60.21.10">
    <property type="match status" value="1"/>
</dbReference>
<dbReference type="PRINTS" id="PR01607">
    <property type="entry name" value="APYRASEFAMLY"/>
</dbReference>
<keyword evidence="2" id="KW-0378">Hydrolase</keyword>
<evidence type="ECO:0000259" key="4">
    <source>
        <dbReference type="Pfam" id="PF02872"/>
    </source>
</evidence>
<evidence type="ECO:0000256" key="1">
    <source>
        <dbReference type="ARBA" id="ARBA00022729"/>
    </source>
</evidence>
<keyword evidence="2" id="KW-0547">Nucleotide-binding</keyword>
<keyword evidence="1 2" id="KW-0732">Signal</keyword>
<dbReference type="Pfam" id="PF00149">
    <property type="entry name" value="Metallophos"/>
    <property type="match status" value="1"/>
</dbReference>
<dbReference type="GO" id="GO:0009166">
    <property type="term" value="P:nucleotide catabolic process"/>
    <property type="evidence" value="ECO:0007669"/>
    <property type="project" value="InterPro"/>
</dbReference>
<evidence type="ECO:0000313" key="6">
    <source>
        <dbReference type="Proteomes" id="UP000561181"/>
    </source>
</evidence>
<dbReference type="SUPFAM" id="SSF55816">
    <property type="entry name" value="5'-nucleotidase (syn. UDP-sugar hydrolase), C-terminal domain"/>
    <property type="match status" value="1"/>
</dbReference>
<feature type="domain" description="Calcineurin-like phosphoesterase" evidence="3">
    <location>
        <begin position="44"/>
        <end position="300"/>
    </location>
</feature>
<evidence type="ECO:0000259" key="3">
    <source>
        <dbReference type="Pfam" id="PF00149"/>
    </source>
</evidence>
<feature type="signal peptide" evidence="2">
    <location>
        <begin position="1"/>
        <end position="23"/>
    </location>
</feature>
<proteinExistence type="inferred from homology"/>
<name>A0A848QNE7_9SPHN</name>
<protein>
    <submittedName>
        <fullName evidence="5">Bifunctional metallophosphatase/5'-nucleotidase</fullName>
    </submittedName>
</protein>
<dbReference type="InterPro" id="IPR036907">
    <property type="entry name" value="5'-Nucleotdase_C_sf"/>
</dbReference>
<evidence type="ECO:0000313" key="5">
    <source>
        <dbReference type="EMBL" id="NMW32409.1"/>
    </source>
</evidence>
<comment type="similarity">
    <text evidence="2">Belongs to the 5'-nucleotidase family.</text>
</comment>
<accession>A0A848QNE7</accession>
<dbReference type="PANTHER" id="PTHR11575">
    <property type="entry name" value="5'-NUCLEOTIDASE-RELATED"/>
    <property type="match status" value="1"/>
</dbReference>
<dbReference type="InterPro" id="IPR029052">
    <property type="entry name" value="Metallo-depent_PP-like"/>
</dbReference>
<dbReference type="EMBL" id="JABCRE010000003">
    <property type="protein sequence ID" value="NMW32409.1"/>
    <property type="molecule type" value="Genomic_DNA"/>
</dbReference>
<reference evidence="5 6" key="1">
    <citation type="submission" date="2020-04" db="EMBL/GenBank/DDBJ databases">
        <authorList>
            <person name="Liu A."/>
        </authorList>
    </citation>
    <scope>NUCLEOTIDE SEQUENCE [LARGE SCALE GENOMIC DNA]</scope>
    <source>
        <strain evidence="5 6">RZ02</strain>
    </source>
</reference>
<organism evidence="5 6">
    <name type="scientific">Pontixanthobacter rizhaonensis</name>
    <dbReference type="NCBI Taxonomy" id="2730337"/>
    <lineage>
        <taxon>Bacteria</taxon>
        <taxon>Pseudomonadati</taxon>
        <taxon>Pseudomonadota</taxon>
        <taxon>Alphaproteobacteria</taxon>
        <taxon>Sphingomonadales</taxon>
        <taxon>Erythrobacteraceae</taxon>
        <taxon>Pontixanthobacter</taxon>
    </lineage>
</organism>
<dbReference type="GO" id="GO:0008768">
    <property type="term" value="F:UDP-sugar diphosphatase activity"/>
    <property type="evidence" value="ECO:0007669"/>
    <property type="project" value="TreeGrafter"/>
</dbReference>
<dbReference type="AlphaFoldDB" id="A0A848QNE7"/>
<dbReference type="GO" id="GO:0000166">
    <property type="term" value="F:nucleotide binding"/>
    <property type="evidence" value="ECO:0007669"/>
    <property type="project" value="UniProtKB-KW"/>
</dbReference>
<dbReference type="PROSITE" id="PS51257">
    <property type="entry name" value="PROKAR_LIPOPROTEIN"/>
    <property type="match status" value="1"/>
</dbReference>
<dbReference type="RefSeq" id="WP_170012990.1">
    <property type="nucleotide sequence ID" value="NZ_JABCRE010000003.1"/>
</dbReference>
<dbReference type="InterPro" id="IPR006179">
    <property type="entry name" value="5_nucleotidase/apyrase"/>
</dbReference>